<feature type="compositionally biased region" description="Polar residues" evidence="1">
    <location>
        <begin position="3107"/>
        <end position="3120"/>
    </location>
</feature>
<feature type="region of interest" description="Disordered" evidence="1">
    <location>
        <begin position="1296"/>
        <end position="1328"/>
    </location>
</feature>
<feature type="region of interest" description="Disordered" evidence="1">
    <location>
        <begin position="2742"/>
        <end position="2769"/>
    </location>
</feature>
<keyword evidence="2" id="KW-0812">Transmembrane</keyword>
<feature type="compositionally biased region" description="Basic and acidic residues" evidence="1">
    <location>
        <begin position="3138"/>
        <end position="3172"/>
    </location>
</feature>
<evidence type="ECO:0000256" key="1">
    <source>
        <dbReference type="SAM" id="MobiDB-lite"/>
    </source>
</evidence>
<feature type="region of interest" description="Disordered" evidence="1">
    <location>
        <begin position="2643"/>
        <end position="2662"/>
    </location>
</feature>
<feature type="region of interest" description="Disordered" evidence="1">
    <location>
        <begin position="460"/>
        <end position="496"/>
    </location>
</feature>
<keyword evidence="4" id="KW-1185">Reference proteome</keyword>
<feature type="region of interest" description="Disordered" evidence="1">
    <location>
        <begin position="1064"/>
        <end position="1084"/>
    </location>
</feature>
<feature type="region of interest" description="Disordered" evidence="1">
    <location>
        <begin position="239"/>
        <end position="351"/>
    </location>
</feature>
<name>A0AAV4G9R6_9GAST</name>
<keyword evidence="2" id="KW-1133">Transmembrane helix</keyword>
<feature type="compositionally biased region" description="Polar residues" evidence="1">
    <location>
        <begin position="902"/>
        <end position="913"/>
    </location>
</feature>
<dbReference type="EMBL" id="BMAT01004896">
    <property type="protein sequence ID" value="GFR82538.1"/>
    <property type="molecule type" value="Genomic_DNA"/>
</dbReference>
<feature type="compositionally biased region" description="Basic and acidic residues" evidence="1">
    <location>
        <begin position="848"/>
        <end position="865"/>
    </location>
</feature>
<feature type="transmembrane region" description="Helical" evidence="2">
    <location>
        <begin position="44"/>
        <end position="66"/>
    </location>
</feature>
<reference evidence="3 4" key="1">
    <citation type="journal article" date="2021" name="Elife">
        <title>Chloroplast acquisition without the gene transfer in kleptoplastic sea slugs, Plakobranchus ocellatus.</title>
        <authorList>
            <person name="Maeda T."/>
            <person name="Takahashi S."/>
            <person name="Yoshida T."/>
            <person name="Shimamura S."/>
            <person name="Takaki Y."/>
            <person name="Nagai Y."/>
            <person name="Toyoda A."/>
            <person name="Suzuki Y."/>
            <person name="Arimoto A."/>
            <person name="Ishii H."/>
            <person name="Satoh N."/>
            <person name="Nishiyama T."/>
            <person name="Hasebe M."/>
            <person name="Maruyama T."/>
            <person name="Minagawa J."/>
            <person name="Obokata J."/>
            <person name="Shigenobu S."/>
        </authorList>
    </citation>
    <scope>NUCLEOTIDE SEQUENCE [LARGE SCALE GENOMIC DNA]</scope>
</reference>
<feature type="compositionally biased region" description="Basic and acidic residues" evidence="1">
    <location>
        <begin position="309"/>
        <end position="335"/>
    </location>
</feature>
<keyword evidence="2" id="KW-0472">Membrane</keyword>
<feature type="compositionally biased region" description="Polar residues" evidence="1">
    <location>
        <begin position="812"/>
        <end position="822"/>
    </location>
</feature>
<feature type="region of interest" description="Disordered" evidence="1">
    <location>
        <begin position="1884"/>
        <end position="1906"/>
    </location>
</feature>
<evidence type="ECO:0000313" key="3">
    <source>
        <dbReference type="EMBL" id="GFR82538.1"/>
    </source>
</evidence>
<feature type="compositionally biased region" description="Polar residues" evidence="1">
    <location>
        <begin position="2742"/>
        <end position="2755"/>
    </location>
</feature>
<feature type="compositionally biased region" description="Polar residues" evidence="1">
    <location>
        <begin position="478"/>
        <end position="490"/>
    </location>
</feature>
<feature type="compositionally biased region" description="Basic and acidic residues" evidence="1">
    <location>
        <begin position="3284"/>
        <end position="3299"/>
    </location>
</feature>
<feature type="region of interest" description="Disordered" evidence="1">
    <location>
        <begin position="2252"/>
        <end position="2291"/>
    </location>
</feature>
<feature type="region of interest" description="Disordered" evidence="1">
    <location>
        <begin position="3275"/>
        <end position="3299"/>
    </location>
</feature>
<feature type="compositionally biased region" description="Basic residues" evidence="1">
    <location>
        <begin position="340"/>
        <end position="351"/>
    </location>
</feature>
<feature type="region of interest" description="Disordered" evidence="1">
    <location>
        <begin position="518"/>
        <end position="548"/>
    </location>
</feature>
<feature type="compositionally biased region" description="Basic and acidic residues" evidence="1">
    <location>
        <begin position="205"/>
        <end position="215"/>
    </location>
</feature>
<feature type="compositionally biased region" description="Polar residues" evidence="1">
    <location>
        <begin position="1889"/>
        <end position="1906"/>
    </location>
</feature>
<feature type="region of interest" description="Disordered" evidence="1">
    <location>
        <begin position="562"/>
        <end position="592"/>
    </location>
</feature>
<comment type="caution">
    <text evidence="3">The sequence shown here is derived from an EMBL/GenBank/DDBJ whole genome shotgun (WGS) entry which is preliminary data.</text>
</comment>
<feature type="compositionally biased region" description="Polar residues" evidence="1">
    <location>
        <begin position="2688"/>
        <end position="2698"/>
    </location>
</feature>
<evidence type="ECO:0000313" key="4">
    <source>
        <dbReference type="Proteomes" id="UP000762676"/>
    </source>
</evidence>
<feature type="compositionally biased region" description="Basic and acidic residues" evidence="1">
    <location>
        <begin position="2270"/>
        <end position="2291"/>
    </location>
</feature>
<feature type="compositionally biased region" description="Low complexity" evidence="1">
    <location>
        <begin position="3121"/>
        <end position="3131"/>
    </location>
</feature>
<accession>A0AAV4G9R6</accession>
<feature type="compositionally biased region" description="Polar residues" evidence="1">
    <location>
        <begin position="866"/>
        <end position="885"/>
    </location>
</feature>
<feature type="compositionally biased region" description="Basic and acidic residues" evidence="1">
    <location>
        <begin position="254"/>
        <end position="280"/>
    </location>
</feature>
<gene>
    <name evidence="3" type="ORF">ElyMa_002365400</name>
</gene>
<feature type="region of interest" description="Disordered" evidence="1">
    <location>
        <begin position="3089"/>
        <end position="3236"/>
    </location>
</feature>
<feature type="region of interest" description="Disordered" evidence="1">
    <location>
        <begin position="2472"/>
        <end position="2535"/>
    </location>
</feature>
<sequence length="3370" mass="374255">MTFLNDIIAALYRLLFPTERTTSGSNLGVQNLHRRTSWGFNTSTWWYLGMVVVAFSPVFGTLYKIYQARRSSKRRAQRQKFSGPRTIQSDVISALKEKLPPEMFYKQNPRGLAEKRRLDQERDGQETPVGLHRQRLDLSIDENDSQESEGNRQHTEVNPYPAPRMIKLFIKKPPTLHETSHDMTKKFVFSLMSPAKQAKRSRRNAGREDEKKTLQEEMSSTPEHLYNTAKSLHDQVERLPASVRPSESFQPGDDGVKPTPREQLARKTSSLEKISRERNNDTSPVSKSPTKKNKKRKKKQHKRRSIFSRSERIEIEREPDHPPSEADSKNAEIKPEMPSCHKKQILAKGKSNKRMIMSESYSKNTKFLEANTLRSPTHTKSATQELKDLIREVESENRGRKSVSPRPSKTFVEIHATSLKFCAQNIPEKKVESLVFDIPASRGHGLPVVFSDKHGITLTAEPSSSRVQGHPSALAAQTLPQKATSGSQYSRSDDHSCCRRGVSMSILSKIASLSSQDKSSVLSSRRQASRKQVKPLSGRTKAKIQSFRNDQHRAFIKAPQNYSLHSGSPVSSPRSRHIQFRGRQSDRQNITGTKGRCGLGMQSGFMAPKLADNGFNLSKPRTGSIGVKNKRTSELLEKVETYFMRDNQYPKHGQRYMSCAVGSSGDRPSLAIPTRLTAVTKRQDSVSASVSSHFSYLGCIDPSDSTTARNTADKRLPLHKNSENMRSTGRKNTGKVQPIEGYILNSKTPIANTLLLCRSGVTTTYENWTNEKACGPGRVKACSKTSCNIKFPSLSSYLDYLEKKAAGARQNGGAQESQPSKHGNSELANAPDCRKRSSFSSLTLSPRVSDKRPYQTKQEMNRSDLEQTPVQTESKVQRNPLTVSAMTPALGDKNQCPRLNMKKNNTASPTKSGPKNKKKPPTNLETRKPFSPTANEEQKNRPFRPKLRFKYLPLTKQPLPFSSPAKNKRSSEARMYGQQEPKSQDESLIGIKNGRATANKIKPKRTDKKATETQLKIAPDVNCQFQNEVKDNDKGGVKAKLDKPMHIGVAKPVVVNLRRWPVQSVKRPHSPERPEKTKTSSAFSAEETSASVDLQSLLEMAKSVLKKSKCHIAKLKNDNVVPMASQAPNLDRVKSNDKTSESCQLKSPPLAIKDTNEVKSRADGNQSYTHLYKTKESRGLKPWRTTKAFTNRLRLMLQNNKEHCMRRNPEETSQTNRDRKPRKAYFVHKANNFSITRLRPRKGNESKAADSMAKKPHVLQGSNVSNVKVAKENDASKSTKASATVKKSKAPVLRTEALAKRRSKNRDNKQQASVNMSRKRKKETCKSSPLLLTSTQLYQDKDKEVREGELQVHSATLSKTSPLSVAKVRRRRLPLTGMDPAQVARLHTAQSSACANAQSRENHVQNELGVLLNKMKTRNSDASSHLYTELAGDDEKPKSCNSKQPGTETLVKGSCSERAAVARDPAKSGEACISSESQEYVAVSDQSGNHTQSNDDRVSDNLLVQSELDPEPSTAALKFLLQCACNKFHSMPHLPDSPARSPTISETIVRNNTNQTRENMPMEICSNISVAANNQKTHRTMSNRTNAFYFMSCKSSNENEAGEIRSPEAIDKSVNASTATPTTKLSPEKHKSLERLKKKGKHIAVKKSKLSTVCKSLENKESCSQRRISKQENCQRKVSLAKEYSPVKIYMQERLSESKDFSVKSALLTDETKVLPVNSEPVISQNKTVELSIMRKSNNCQQSSLSDTNCEHWEHTTLRETLRPENLTNQTGDIASGIFGGQDHHNSLRPACADIKTSEHFISSKNQMAAGEETSLKAIIEQAPENLQQQQQELRQDSSMPPTSLVNYSPLMFPDSSEHGAALNSDSFCEFSGKYTDVSQATMLDRDPTSTSGYGTVEASSGTMFSPRSRTLSRGYIEPSDAFTEPTQREYKFGFNPNLEEQSRWRGSNQKITSQSCGQSHARKALSHISEESSNSDPNVDAFALECCRKETENKTVEITTESSFGKALPETTNKEYLVPAMPVALSFPQETKPLNGCSLKGRNGSKLTNHLRDQVRTGHDLDEFTHRSPTQDVSDSAIAIDTKRETFISAAADSFLEYESPGLWFKTPSTLSQGNKSIEELKAQVLTKKERTNGFDPPSDIAVKDIKPRVDHEKGVFTGKYRLHNIPVTVIYTNPNSEIPELSFTNEDEFSLDSWTHNSNSLCKKSQGSLQNSDVLCKDQSSHSQHSSRGFCNVSNAQGCTQRLTVSMEKFPKHSSDIDTTVTNHKGSTHSDKPITTSENDKSNSNDLSAEKNDLESLLDSALDESFINRRPAGASLVFKNSRLRRARNRRVCVSLACSNREVTPRSASSDPPHFSRRHDKKVSSLVDCPDSAGNSQTRLLTVKAEVEQRPANNIRMCSPHTNFVSRDLSLEDFTPATAPCGQSKDEQKLQDILSQGPAQPFGISRNRKSCEDKTKAAGCISSKRQTPLCPSLGLETPKSLSEKASSSNITGDGIAHHSSGQCLPVLPKETSNTSRNGSGDDRAREQKHHEESKNACFLTSMQNANSYIARDIERDTETSAHEAVKQKSTYSITRKPLSRIEVIEEGEDDKTVKTLINMKASAGRSQDCNHASYGRQSKVTLSDNVPDITSQQHSKQLIGQEAKSPAVEIDHSESPGQSSCSSIVLSWIGSSQDSEVDADSIHEHSTNQPTSTTFSGTVKIDAPPDSVRASRIAFDQLGYRDRAKKQGELCSDVLTARSSCSRSEQAGQTSEAFSNPGRLKQINLNENNPKTEMDVYSFHTEVVDDSSTAISHDDNGSYDENCSQYGIKHGGNNYLVLASKNKNGAMILDQETYLHSLVQNADWDTEIPKGVWKVSGETEDPHTTCRSQTGQAALHLLSARQTSGERDSKCGYVISAWTNQRQHSDLGLGMSRSTASTQIASSVKDTVGTRLSSLRPRSDDKKFVKTVKTQGVRSQDLHCSRFRETRAAKDTDYGSKSQRTQDFCSTKCSLDAVKIANQHNCGFDRRRNAIVAKSGEMYKHESDISDIPITFRYECSKTDFFLGKTKTAPSLEEHLRSRCGIPGTQSHPAVTPSGHGLAGRRHVRSLHDHLSTRSEGAQICAGDRSPQSHTSLNWYQPQSMSSSNSVNTSQATEAGRLQDECRPEKLGDISTDRVVSENDTLRQTARHETGEVAVSRQQPSPSANSEHRLREYQQDIDSASSGHHKGIDPALRGSQQGKDLASSGHHKGIDPELRGHQQGIDLAPREHHESIELAPRRNHQTIDLTLQEYRQSIDPAPRGNHQGKDLAPRGDQKPSLTGHHEVIESALRGNHRSIDLAPTGHHGVTDSALRGNHRSIDLAPKGQQRERVSKIVQMFEMKNVPTLLNSSQ</sequence>
<feature type="region of interest" description="Disordered" evidence="1">
    <location>
        <begin position="1429"/>
        <end position="1451"/>
    </location>
</feature>
<feature type="compositionally biased region" description="Basic residues" evidence="1">
    <location>
        <begin position="289"/>
        <end position="306"/>
    </location>
</feature>
<feature type="compositionally biased region" description="Basic and acidic residues" evidence="1">
    <location>
        <begin position="1069"/>
        <end position="1078"/>
    </location>
</feature>
<feature type="region of interest" description="Disordered" evidence="1">
    <location>
        <begin position="2343"/>
        <end position="2372"/>
    </location>
</feature>
<feature type="compositionally biased region" description="Polar residues" evidence="1">
    <location>
        <begin position="2480"/>
        <end position="2492"/>
    </location>
</feature>
<organism evidence="3 4">
    <name type="scientific">Elysia marginata</name>
    <dbReference type="NCBI Taxonomy" id="1093978"/>
    <lineage>
        <taxon>Eukaryota</taxon>
        <taxon>Metazoa</taxon>
        <taxon>Spiralia</taxon>
        <taxon>Lophotrochozoa</taxon>
        <taxon>Mollusca</taxon>
        <taxon>Gastropoda</taxon>
        <taxon>Heterobranchia</taxon>
        <taxon>Euthyneura</taxon>
        <taxon>Panpulmonata</taxon>
        <taxon>Sacoglossa</taxon>
        <taxon>Placobranchoidea</taxon>
        <taxon>Plakobranchidae</taxon>
        <taxon>Elysia</taxon>
    </lineage>
</organism>
<feature type="compositionally biased region" description="Polar residues" evidence="1">
    <location>
        <begin position="562"/>
        <end position="573"/>
    </location>
</feature>
<feature type="region of interest" description="Disordered" evidence="1">
    <location>
        <begin position="1271"/>
        <end position="1290"/>
    </location>
</feature>
<feature type="region of interest" description="Disordered" evidence="1">
    <location>
        <begin position="2677"/>
        <end position="2704"/>
    </location>
</feature>
<dbReference type="Proteomes" id="UP000762676">
    <property type="component" value="Unassembled WGS sequence"/>
</dbReference>
<evidence type="ECO:0000256" key="2">
    <source>
        <dbReference type="SAM" id="Phobius"/>
    </source>
</evidence>
<feature type="region of interest" description="Disordered" evidence="1">
    <location>
        <begin position="1237"/>
        <end position="1264"/>
    </location>
</feature>
<feature type="region of interest" description="Disordered" evidence="1">
    <location>
        <begin position="1954"/>
        <end position="1978"/>
    </location>
</feature>
<protein>
    <submittedName>
        <fullName evidence="3">Uncharacterized protein</fullName>
    </submittedName>
</protein>
<feature type="region of interest" description="Disordered" evidence="1">
    <location>
        <begin position="191"/>
        <end position="223"/>
    </location>
</feature>
<proteinExistence type="predicted"/>
<feature type="compositionally biased region" description="Basic and acidic residues" evidence="1">
    <location>
        <begin position="2520"/>
        <end position="2535"/>
    </location>
</feature>
<feature type="compositionally biased region" description="Polar residues" evidence="1">
    <location>
        <begin position="3177"/>
        <end position="3186"/>
    </location>
</feature>
<feature type="region of interest" description="Disordered" evidence="1">
    <location>
        <begin position="808"/>
        <end position="1011"/>
    </location>
</feature>
<feature type="region of interest" description="Disordered" evidence="1">
    <location>
        <begin position="119"/>
        <end position="160"/>
    </location>
</feature>